<organism evidence="9 10">
    <name type="scientific">Pseudovibrio ascidiaceicola</name>
    <dbReference type="NCBI Taxonomy" id="285279"/>
    <lineage>
        <taxon>Bacteria</taxon>
        <taxon>Pseudomonadati</taxon>
        <taxon>Pseudomonadota</taxon>
        <taxon>Alphaproteobacteria</taxon>
        <taxon>Hyphomicrobiales</taxon>
        <taxon>Stappiaceae</taxon>
        <taxon>Pseudovibrio</taxon>
    </lineage>
</organism>
<evidence type="ECO:0000256" key="6">
    <source>
        <dbReference type="ARBA" id="ARBA00022989"/>
    </source>
</evidence>
<keyword evidence="6 8" id="KW-1133">Transmembrane helix</keyword>
<evidence type="ECO:0000256" key="2">
    <source>
        <dbReference type="ARBA" id="ARBA00008255"/>
    </source>
</evidence>
<comment type="subcellular location">
    <subcellularLocation>
        <location evidence="1">Cell inner membrane</location>
        <topology evidence="1">Multi-pass membrane protein</topology>
    </subcellularLocation>
</comment>
<keyword evidence="10" id="KW-1185">Reference proteome</keyword>
<feature type="transmembrane region" description="Helical" evidence="8">
    <location>
        <begin position="73"/>
        <end position="91"/>
    </location>
</feature>
<dbReference type="InterPro" id="IPR006507">
    <property type="entry name" value="UPF0283"/>
</dbReference>
<dbReference type="Proteomes" id="UP000199598">
    <property type="component" value="Unassembled WGS sequence"/>
</dbReference>
<keyword evidence="5 8" id="KW-0812">Transmembrane</keyword>
<sequence>MTIKKTQQHKPQARRAPKAFKLDDSSVRLEGEFAQEPLSSEAVVSEEDENALALPQNNVAPEPKPIKSRWSKIIAIGGGGLVSLAVGLAVDSLIRDLFARYDWLGWTAVGLTALGFLGLIGLFFKEWRALSRLEQIDHIRDDLQTAADNDSDKEARAALQKLMALYADRPETAHGRAQLKGHMQEIIDGRDLVKLAERELMAPMDARARLIVMESAKRVSVVTALSPRALVDILIVLYENLRIVRRISRLYGARPGAFGFWRLSRDVAAHLAVTGGMAAGDSLLEQFIGQGLAAKLSARLGEGLVNGFLTARIGVAAIQTCRPTPFIATKGPSLTELMSEITKSAPDEIVDQD</sequence>
<comment type="caution">
    <text evidence="9">The sequence shown here is derived from an EMBL/GenBank/DDBJ whole genome shotgun (WGS) entry which is preliminary data.</text>
</comment>
<feature type="transmembrane region" description="Helical" evidence="8">
    <location>
        <begin position="103"/>
        <end position="124"/>
    </location>
</feature>
<evidence type="ECO:0000256" key="3">
    <source>
        <dbReference type="ARBA" id="ARBA00022475"/>
    </source>
</evidence>
<evidence type="ECO:0000256" key="7">
    <source>
        <dbReference type="ARBA" id="ARBA00023136"/>
    </source>
</evidence>
<dbReference type="PANTHER" id="PTHR39342:SF1">
    <property type="entry name" value="UPF0283 MEMBRANE PROTEIN YCJF"/>
    <property type="match status" value="1"/>
</dbReference>
<dbReference type="Pfam" id="PF05128">
    <property type="entry name" value="DUF697"/>
    <property type="match status" value="1"/>
</dbReference>
<evidence type="ECO:0000313" key="9">
    <source>
        <dbReference type="EMBL" id="SFK78226.1"/>
    </source>
</evidence>
<proteinExistence type="inferred from homology"/>
<dbReference type="NCBIfam" id="TIGR01620">
    <property type="entry name" value="hyp_HI0043"/>
    <property type="match status" value="1"/>
</dbReference>
<accession>A0A1I4CDI8</accession>
<evidence type="ECO:0000256" key="5">
    <source>
        <dbReference type="ARBA" id="ARBA00022692"/>
    </source>
</evidence>
<dbReference type="RefSeq" id="WP_093521249.1">
    <property type="nucleotide sequence ID" value="NZ_FOSK01000009.1"/>
</dbReference>
<keyword evidence="7 8" id="KW-0472">Membrane</keyword>
<evidence type="ECO:0000256" key="4">
    <source>
        <dbReference type="ARBA" id="ARBA00022519"/>
    </source>
</evidence>
<protein>
    <submittedName>
        <fullName evidence="9">Membrane protein</fullName>
    </submittedName>
</protein>
<keyword evidence="4" id="KW-0997">Cell inner membrane</keyword>
<dbReference type="InterPro" id="IPR021147">
    <property type="entry name" value="DUF697"/>
</dbReference>
<dbReference type="EMBL" id="FOSK01000009">
    <property type="protein sequence ID" value="SFK78226.1"/>
    <property type="molecule type" value="Genomic_DNA"/>
</dbReference>
<evidence type="ECO:0000256" key="8">
    <source>
        <dbReference type="SAM" id="Phobius"/>
    </source>
</evidence>
<name>A0A1I4CDI8_9HYPH</name>
<evidence type="ECO:0000313" key="10">
    <source>
        <dbReference type="Proteomes" id="UP000199598"/>
    </source>
</evidence>
<reference evidence="9 10" key="1">
    <citation type="submission" date="2016-10" db="EMBL/GenBank/DDBJ databases">
        <authorList>
            <person name="Varghese N."/>
            <person name="Submissions S."/>
        </authorList>
    </citation>
    <scope>NUCLEOTIDE SEQUENCE [LARGE SCALE GENOMIC DNA]</scope>
    <source>
        <strain evidence="9 10">DSM 16392</strain>
    </source>
</reference>
<keyword evidence="3" id="KW-1003">Cell membrane</keyword>
<gene>
    <name evidence="9" type="ORF">SAMN04488518_10949</name>
</gene>
<dbReference type="PANTHER" id="PTHR39342">
    <property type="entry name" value="UPF0283 MEMBRANE PROTEIN YCJF"/>
    <property type="match status" value="1"/>
</dbReference>
<comment type="similarity">
    <text evidence="2">Belongs to the UPF0283 family.</text>
</comment>
<evidence type="ECO:0000256" key="1">
    <source>
        <dbReference type="ARBA" id="ARBA00004429"/>
    </source>
</evidence>